<reference evidence="1 2" key="1">
    <citation type="submission" date="2018-06" db="EMBL/GenBank/DDBJ databases">
        <title>Lujinxingia sediminis gen. nov. sp. nov., a new facultative anaerobic member of the class Deltaproteobacteria, and proposal of Lujinxingaceae fam. nov.</title>
        <authorList>
            <person name="Guo L.-Y."/>
            <person name="Li C.-M."/>
            <person name="Wang S."/>
            <person name="Du Z.-J."/>
        </authorList>
    </citation>
    <scope>NUCLEOTIDE SEQUENCE [LARGE SCALE GENOMIC DNA]</scope>
    <source>
        <strain evidence="1 2">FA350</strain>
    </source>
</reference>
<dbReference type="SUPFAM" id="SSF52540">
    <property type="entry name" value="P-loop containing nucleoside triphosphate hydrolases"/>
    <property type="match status" value="1"/>
</dbReference>
<evidence type="ECO:0000313" key="2">
    <source>
        <dbReference type="Proteomes" id="UP000249799"/>
    </source>
</evidence>
<dbReference type="FunFam" id="3.40.50.300:FF:000006">
    <property type="entry name" value="DNA-binding transcriptional regulator NtrC"/>
    <property type="match status" value="1"/>
</dbReference>
<dbReference type="Gene3D" id="3.40.50.300">
    <property type="entry name" value="P-loop containing nucleotide triphosphate hydrolases"/>
    <property type="match status" value="1"/>
</dbReference>
<dbReference type="Pfam" id="PF25601">
    <property type="entry name" value="AAA_lid_14"/>
    <property type="match status" value="1"/>
</dbReference>
<dbReference type="PROSITE" id="PS00688">
    <property type="entry name" value="SIGMA54_INTERACT_3"/>
    <property type="match status" value="1"/>
</dbReference>
<dbReference type="InterPro" id="IPR058031">
    <property type="entry name" value="AAA_lid_NorR"/>
</dbReference>
<dbReference type="GO" id="GO:0006355">
    <property type="term" value="P:regulation of DNA-templated transcription"/>
    <property type="evidence" value="ECO:0007669"/>
    <property type="project" value="InterPro"/>
</dbReference>
<dbReference type="Pfam" id="PF02954">
    <property type="entry name" value="HTH_8"/>
    <property type="match status" value="1"/>
</dbReference>
<dbReference type="PANTHER" id="PTHR32071">
    <property type="entry name" value="TRANSCRIPTIONAL REGULATORY PROTEIN"/>
    <property type="match status" value="1"/>
</dbReference>
<dbReference type="InterPro" id="IPR025943">
    <property type="entry name" value="Sigma_54_int_dom_ATP-bd_2"/>
</dbReference>
<dbReference type="RefSeq" id="WP_111333420.1">
    <property type="nucleotide sequence ID" value="NZ_CP030032.1"/>
</dbReference>
<dbReference type="PROSITE" id="PS00676">
    <property type="entry name" value="SIGMA54_INTERACT_2"/>
    <property type="match status" value="1"/>
</dbReference>
<dbReference type="InterPro" id="IPR002078">
    <property type="entry name" value="Sigma_54_int"/>
</dbReference>
<protein>
    <submittedName>
        <fullName evidence="1">Nitrogen fixation protein NifA</fullName>
    </submittedName>
</protein>
<dbReference type="AlphaFoldDB" id="A0A2Z4FKE0"/>
<dbReference type="PRINTS" id="PR01590">
    <property type="entry name" value="HTHFIS"/>
</dbReference>
<dbReference type="GO" id="GO:0005524">
    <property type="term" value="F:ATP binding"/>
    <property type="evidence" value="ECO:0007669"/>
    <property type="project" value="InterPro"/>
</dbReference>
<organism evidence="1 2">
    <name type="scientific">Bradymonas sediminis</name>
    <dbReference type="NCBI Taxonomy" id="1548548"/>
    <lineage>
        <taxon>Bacteria</taxon>
        <taxon>Deltaproteobacteria</taxon>
        <taxon>Bradymonadales</taxon>
        <taxon>Bradymonadaceae</taxon>
        <taxon>Bradymonas</taxon>
    </lineage>
</organism>
<accession>A0A2Z4FKE0</accession>
<dbReference type="SUPFAM" id="SSF46689">
    <property type="entry name" value="Homeodomain-like"/>
    <property type="match status" value="1"/>
</dbReference>
<keyword evidence="2" id="KW-1185">Reference proteome</keyword>
<dbReference type="Pfam" id="PF00158">
    <property type="entry name" value="Sigma54_activat"/>
    <property type="match status" value="1"/>
</dbReference>
<dbReference type="KEGG" id="bsed:DN745_07275"/>
<evidence type="ECO:0000313" key="1">
    <source>
        <dbReference type="EMBL" id="AWV89148.1"/>
    </source>
</evidence>
<dbReference type="GO" id="GO:0043565">
    <property type="term" value="F:sequence-specific DNA binding"/>
    <property type="evidence" value="ECO:0007669"/>
    <property type="project" value="InterPro"/>
</dbReference>
<dbReference type="CDD" id="cd00009">
    <property type="entry name" value="AAA"/>
    <property type="match status" value="1"/>
</dbReference>
<gene>
    <name evidence="1" type="ORF">DN745_07275</name>
</gene>
<dbReference type="InterPro" id="IPR002197">
    <property type="entry name" value="HTH_Fis"/>
</dbReference>
<proteinExistence type="predicted"/>
<dbReference type="OrthoDB" id="5482240at2"/>
<dbReference type="Proteomes" id="UP000249799">
    <property type="component" value="Chromosome"/>
</dbReference>
<sequence length="539" mass="59607">MIDWNRLISDPVLQSLGALLREQFGVWVGVVDAFGKTYPAGDAGVEPFNRPVCVRFCSKAVTLERRATSGDAEPKTSTCARSNRRWNEQATPGLDDVATHCHAGLSAMVIAFDEDAGAARSTHQNTPPAGRACLYISGYVHTEHAYERLGNIRALLKANQLAPETEAATDAMMDTIPRLDRREREFMRGVAGQFVARARRLLGEDEGDGAAAKIRVPGTNYYGMIGSSRPVLHLFDTISMVAHSNSTILIQGENGTGKELIARALHAESPRRDRPFVALNCAAVASDLIASELFGHKRGAFSGAHRDRDGLVEEANGGTLFLDEIGDMELHLQVKLLRFLQEGTFIPVGGSQERKVNVRVLCATNQDLEALVREGKFRKDLFFRVNVINLVSPPLRARKGDIEVLANHFLSSASKRHHRPQKSLSAAAMQQLRAHAWPGNVRELENEIERLVILSGEDEVIGAQLLSERISPTEDDEEFGDFDGMQMPDAVERLERAMMLKTLRETGWNKSETARILGVSRRNLIRKVARFKLEGDLED</sequence>
<dbReference type="Gene3D" id="1.10.8.60">
    <property type="match status" value="1"/>
</dbReference>
<name>A0A2Z4FKE0_9DELT</name>
<dbReference type="InterPro" id="IPR025944">
    <property type="entry name" value="Sigma_54_int_dom_CS"/>
</dbReference>
<dbReference type="PROSITE" id="PS50045">
    <property type="entry name" value="SIGMA54_INTERACT_4"/>
    <property type="match status" value="1"/>
</dbReference>
<dbReference type="InterPro" id="IPR009057">
    <property type="entry name" value="Homeodomain-like_sf"/>
</dbReference>
<dbReference type="EMBL" id="CP030032">
    <property type="protein sequence ID" value="AWV89148.1"/>
    <property type="molecule type" value="Genomic_DNA"/>
</dbReference>
<dbReference type="Gene3D" id="1.10.10.60">
    <property type="entry name" value="Homeodomain-like"/>
    <property type="match status" value="1"/>
</dbReference>
<dbReference type="SMART" id="SM00382">
    <property type="entry name" value="AAA"/>
    <property type="match status" value="1"/>
</dbReference>
<dbReference type="InterPro" id="IPR027417">
    <property type="entry name" value="P-loop_NTPase"/>
</dbReference>
<dbReference type="InterPro" id="IPR003593">
    <property type="entry name" value="AAA+_ATPase"/>
</dbReference>